<feature type="compositionally biased region" description="Basic and acidic residues" evidence="2">
    <location>
        <begin position="521"/>
        <end position="533"/>
    </location>
</feature>
<dbReference type="EMBL" id="NMUH01001870">
    <property type="protein sequence ID" value="MQL96052.1"/>
    <property type="molecule type" value="Genomic_DNA"/>
</dbReference>
<dbReference type="OrthoDB" id="59941at2759"/>
<dbReference type="InterPro" id="IPR044715">
    <property type="entry name" value="WDR86-like"/>
</dbReference>
<keyword evidence="4" id="KW-1185">Reference proteome</keyword>
<evidence type="ECO:0000256" key="1">
    <source>
        <dbReference type="PROSITE-ProRule" id="PRU00221"/>
    </source>
</evidence>
<protein>
    <submittedName>
        <fullName evidence="3">Uncharacterized protein</fullName>
    </submittedName>
</protein>
<feature type="compositionally biased region" description="Acidic residues" evidence="2">
    <location>
        <begin position="177"/>
        <end position="193"/>
    </location>
</feature>
<organism evidence="3 4">
    <name type="scientific">Colocasia esculenta</name>
    <name type="common">Wild taro</name>
    <name type="synonym">Arum esculentum</name>
    <dbReference type="NCBI Taxonomy" id="4460"/>
    <lineage>
        <taxon>Eukaryota</taxon>
        <taxon>Viridiplantae</taxon>
        <taxon>Streptophyta</taxon>
        <taxon>Embryophyta</taxon>
        <taxon>Tracheophyta</taxon>
        <taxon>Spermatophyta</taxon>
        <taxon>Magnoliopsida</taxon>
        <taxon>Liliopsida</taxon>
        <taxon>Araceae</taxon>
        <taxon>Aroideae</taxon>
        <taxon>Colocasieae</taxon>
        <taxon>Colocasia</taxon>
    </lineage>
</organism>
<accession>A0A843VC09</accession>
<dbReference type="InterPro" id="IPR015943">
    <property type="entry name" value="WD40/YVTN_repeat-like_dom_sf"/>
</dbReference>
<name>A0A843VC09_COLES</name>
<dbReference type="Gene3D" id="2.130.10.10">
    <property type="entry name" value="YVTN repeat-like/Quinoprotein amine dehydrogenase"/>
    <property type="match status" value="1"/>
</dbReference>
<evidence type="ECO:0000313" key="4">
    <source>
        <dbReference type="Proteomes" id="UP000652761"/>
    </source>
</evidence>
<dbReference type="AlphaFoldDB" id="A0A843VC09"/>
<feature type="compositionally biased region" description="Low complexity" evidence="2">
    <location>
        <begin position="459"/>
        <end position="470"/>
    </location>
</feature>
<evidence type="ECO:0000256" key="2">
    <source>
        <dbReference type="SAM" id="MobiDB-lite"/>
    </source>
</evidence>
<dbReference type="PANTHER" id="PTHR44489:SF1">
    <property type="entry name" value="ZINC FINGER CCCH DOMAIN-CONTAINING PROTEIN 63"/>
    <property type="match status" value="1"/>
</dbReference>
<sequence>MYSLVTSTDMVFASMVDDSIFAWKVAIDDTTGGAGLYFRLADSLDGHTSAVVSLVVGYPECIHTVFSAHDDMVASVLYWDSFLLSGSLDGSIKVWAVVGKEGVDCGDVGGLREVYVMRHQEGQGVLLLNGVYDAEGKDVLMCSLRDNTVCFYDLPSFSERGSIAAKGEVRTIHSEEDRSDESSAEDESSNDCEDEEAMLSRKLQLILAKKKKFQSGRRHFNKNKDFKKPDGKDQKKGELICYECKNVGGYGAAFLTAEEQARFTSVKAKLCGHKIEEDGTLTSLVKGIQIRITRDLLASLFEVSTSGRSGVHSVDTKVKGLGIIGLESLCQGVQLSPYCISDLMYWAIQNQEINTAELIIERMKFASVVGDTGAVEGETILGEAQDDLEPVAEAAAVSEAAAAVVAPEFVLSEVPLPSSQVYTEDVSVAEESQGVTAVASGHTKIHSEVLPVQEEEEAAAATQTEVAMESVHAEEEVEVEKGSETQGEGNENPLENQFREGETASSSDSEDDQDQQPPMDKAQEKGKAAEIPDIHLLADTPYQRQMRQRVIINLKPVIERQLEPKLLLLLHLLLLKEVKKMFQGHQSQMSRCQGLQGKQKSVVQGQLSKCKGLQGQLRR</sequence>
<gene>
    <name evidence="3" type="ORF">Taro_028724</name>
</gene>
<keyword evidence="1" id="KW-0853">WD repeat</keyword>
<dbReference type="InterPro" id="IPR001680">
    <property type="entry name" value="WD40_rpt"/>
</dbReference>
<proteinExistence type="predicted"/>
<dbReference type="PROSITE" id="PS50294">
    <property type="entry name" value="WD_REPEATS_REGION"/>
    <property type="match status" value="1"/>
</dbReference>
<dbReference type="SUPFAM" id="SSF50978">
    <property type="entry name" value="WD40 repeat-like"/>
    <property type="match status" value="1"/>
</dbReference>
<dbReference type="Proteomes" id="UP000652761">
    <property type="component" value="Unassembled WGS sequence"/>
</dbReference>
<evidence type="ECO:0000313" key="3">
    <source>
        <dbReference type="EMBL" id="MQL96052.1"/>
    </source>
</evidence>
<feature type="compositionally biased region" description="Basic and acidic residues" evidence="2">
    <location>
        <begin position="471"/>
        <end position="483"/>
    </location>
</feature>
<comment type="caution">
    <text evidence="3">The sequence shown here is derived from an EMBL/GenBank/DDBJ whole genome shotgun (WGS) entry which is preliminary data.</text>
</comment>
<dbReference type="PROSITE" id="PS50082">
    <property type="entry name" value="WD_REPEATS_2"/>
    <property type="match status" value="1"/>
</dbReference>
<dbReference type="InterPro" id="IPR036322">
    <property type="entry name" value="WD40_repeat_dom_sf"/>
</dbReference>
<feature type="repeat" description="WD" evidence="1">
    <location>
        <begin position="66"/>
        <end position="95"/>
    </location>
</feature>
<dbReference type="PANTHER" id="PTHR44489">
    <property type="match status" value="1"/>
</dbReference>
<feature type="region of interest" description="Disordered" evidence="2">
    <location>
        <begin position="438"/>
        <end position="534"/>
    </location>
</feature>
<feature type="region of interest" description="Disordered" evidence="2">
    <location>
        <begin position="168"/>
        <end position="193"/>
    </location>
</feature>
<feature type="compositionally biased region" description="Polar residues" evidence="2">
    <location>
        <begin position="484"/>
        <end position="495"/>
    </location>
</feature>
<reference evidence="3" key="1">
    <citation type="submission" date="2017-07" db="EMBL/GenBank/DDBJ databases">
        <title>Taro Niue Genome Assembly and Annotation.</title>
        <authorList>
            <person name="Atibalentja N."/>
            <person name="Keating K."/>
            <person name="Fields C.J."/>
        </authorList>
    </citation>
    <scope>NUCLEOTIDE SEQUENCE</scope>
    <source>
        <strain evidence="3">Niue_2</strain>
        <tissue evidence="3">Leaf</tissue>
    </source>
</reference>